<evidence type="ECO:0000256" key="2">
    <source>
        <dbReference type="SAM" id="Phobius"/>
    </source>
</evidence>
<proteinExistence type="predicted"/>
<evidence type="ECO:0000313" key="5">
    <source>
        <dbReference type="Proteomes" id="UP000273158"/>
    </source>
</evidence>
<dbReference type="OrthoDB" id="4981342at2"/>
<keyword evidence="5" id="KW-1185">Reference proteome</keyword>
<evidence type="ECO:0000313" key="4">
    <source>
        <dbReference type="EMBL" id="RLK46733.1"/>
    </source>
</evidence>
<dbReference type="AlphaFoldDB" id="A0A498BRT6"/>
<feature type="region of interest" description="Disordered" evidence="1">
    <location>
        <begin position="50"/>
        <end position="76"/>
    </location>
</feature>
<accession>A0A498BRT6</accession>
<keyword evidence="2" id="KW-0472">Membrane</keyword>
<dbReference type="Pfam" id="PF12671">
    <property type="entry name" value="Amidase_6"/>
    <property type="match status" value="1"/>
</dbReference>
<gene>
    <name evidence="4" type="ORF">C7474_2918</name>
</gene>
<comment type="caution">
    <text evidence="4">The sequence shown here is derived from an EMBL/GenBank/DDBJ whole genome shotgun (WGS) entry which is preliminary data.</text>
</comment>
<keyword evidence="2" id="KW-0812">Transmembrane</keyword>
<keyword evidence="2" id="KW-1133">Transmembrane helix</keyword>
<reference evidence="4 5" key="1">
    <citation type="journal article" date="2015" name="Stand. Genomic Sci.">
        <title>Genomic Encyclopedia of Bacterial and Archaeal Type Strains, Phase III: the genomes of soil and plant-associated and newly described type strains.</title>
        <authorList>
            <person name="Whitman W.B."/>
            <person name="Woyke T."/>
            <person name="Klenk H.P."/>
            <person name="Zhou Y."/>
            <person name="Lilburn T.G."/>
            <person name="Beck B.J."/>
            <person name="De Vos P."/>
            <person name="Vandamme P."/>
            <person name="Eisen J.A."/>
            <person name="Garrity G."/>
            <person name="Hugenholtz P."/>
            <person name="Kyrpides N.C."/>
        </authorList>
    </citation>
    <scope>NUCLEOTIDE SEQUENCE [LARGE SCALE GENOMIC DNA]</scope>
    <source>
        <strain evidence="4 5">S2T63</strain>
    </source>
</reference>
<protein>
    <submittedName>
        <fullName evidence="4">Putative amidase-like protein</fullName>
    </submittedName>
</protein>
<feature type="transmembrane region" description="Helical" evidence="2">
    <location>
        <begin position="21"/>
        <end position="43"/>
    </location>
</feature>
<feature type="domain" description="Putative amidase" evidence="3">
    <location>
        <begin position="163"/>
        <end position="312"/>
    </location>
</feature>
<dbReference type="InterPro" id="IPR024301">
    <property type="entry name" value="Amidase_6"/>
</dbReference>
<sequence length="317" mass="33762">MSTRSSLTRAQRRRRVVRRRRALAVIVSTIIVAALTVGIFGFIRSLGERPAPSSTPDAGGADTASTQPASADTGPGVDVVAAADSALGVLGDYSDAARPTEDALYQATQTLRAATTPADAAAAQSGVDQAVAAVKADAEAYRAQLAAASAGTNTQPTGGDVAAQLGYLHQYVFNYNSGEWGDYNPYGGDCTNFASQGLIARGWHTDRTWYSEGAMWTASKPWIATAPMAAYFDSLGFTYSTEADLDRVRVGDIGLFSWGETQAGMDHTMTVSKVEYRPDGPPVVSFISHNEDGEFRELTTALYVEHQNSTVRIYQIP</sequence>
<evidence type="ECO:0000256" key="1">
    <source>
        <dbReference type="SAM" id="MobiDB-lite"/>
    </source>
</evidence>
<evidence type="ECO:0000259" key="3">
    <source>
        <dbReference type="Pfam" id="PF12671"/>
    </source>
</evidence>
<dbReference type="RefSeq" id="WP_121061124.1">
    <property type="nucleotide sequence ID" value="NZ_RCDB01000004.1"/>
</dbReference>
<dbReference type="EMBL" id="RCDB01000004">
    <property type="protein sequence ID" value="RLK46733.1"/>
    <property type="molecule type" value="Genomic_DNA"/>
</dbReference>
<name>A0A498BRT6_9MICO</name>
<dbReference type="Proteomes" id="UP000273158">
    <property type="component" value="Unassembled WGS sequence"/>
</dbReference>
<organism evidence="4 5">
    <name type="scientific">Microbacterium telephonicum</name>
    <dbReference type="NCBI Taxonomy" id="1714841"/>
    <lineage>
        <taxon>Bacteria</taxon>
        <taxon>Bacillati</taxon>
        <taxon>Actinomycetota</taxon>
        <taxon>Actinomycetes</taxon>
        <taxon>Micrococcales</taxon>
        <taxon>Microbacteriaceae</taxon>
        <taxon>Microbacterium</taxon>
    </lineage>
</organism>